<evidence type="ECO:0000256" key="3">
    <source>
        <dbReference type="ARBA" id="ARBA00022537"/>
    </source>
</evidence>
<keyword evidence="4" id="KW-0528">Neurotoxin</keyword>
<gene>
    <name evidence="6" type="ORF">B4U80_14275</name>
</gene>
<evidence type="ECO:0000256" key="5">
    <source>
        <dbReference type="ARBA" id="ARBA00023298"/>
    </source>
</evidence>
<keyword evidence="4" id="KW-0800">Toxin</keyword>
<dbReference type="EMBL" id="NCKV01017593">
    <property type="protein sequence ID" value="RWS20430.1"/>
    <property type="molecule type" value="Genomic_DNA"/>
</dbReference>
<dbReference type="SUPFAM" id="SSF48403">
    <property type="entry name" value="Ankyrin repeat"/>
    <property type="match status" value="1"/>
</dbReference>
<keyword evidence="5" id="KW-0472">Membrane</keyword>
<sequence>MEAHYFYRSLFDAIKANEFDTVKHLLTNKSDIDFDVYFSKRITPITLAIKSGPHYDLVELLVDIGFNVNIPKLHSPLFLALRKKNVKLVEILAKRKSELFINKNLISLCVNARNRKIGDLLTSASIHGKSNIEETLRAAIFSRSYRRWIHKYEDGCYEFYGSANGPFTQLMETFFEDDYEREEVKLVSISVDEFVDIILKLREKMTFEGHLCDAPIILHELIFTYFYFKNLHLSHICEKLIDYFRSNQIECNLNYKFYT</sequence>
<feature type="non-terminal residue" evidence="6">
    <location>
        <position position="259"/>
    </location>
</feature>
<comment type="caution">
    <text evidence="6">The sequence shown here is derived from an EMBL/GenBank/DDBJ whole genome shotgun (WGS) entry which is preliminary data.</text>
</comment>
<evidence type="ECO:0000256" key="4">
    <source>
        <dbReference type="ARBA" id="ARBA00023028"/>
    </source>
</evidence>
<protein>
    <submittedName>
        <fullName evidence="6">Uncharacterized protein</fullName>
    </submittedName>
</protein>
<dbReference type="GO" id="GO:0006887">
    <property type="term" value="P:exocytosis"/>
    <property type="evidence" value="ECO:0007669"/>
    <property type="project" value="UniProtKB-KW"/>
</dbReference>
<dbReference type="SMART" id="SM00248">
    <property type="entry name" value="ANK"/>
    <property type="match status" value="3"/>
</dbReference>
<keyword evidence="5" id="KW-1053">Target membrane</keyword>
<dbReference type="GO" id="GO:0044218">
    <property type="term" value="C:other organism cell membrane"/>
    <property type="evidence" value="ECO:0007669"/>
    <property type="project" value="UniProtKB-KW"/>
</dbReference>
<keyword evidence="7" id="KW-1185">Reference proteome</keyword>
<evidence type="ECO:0000313" key="6">
    <source>
        <dbReference type="EMBL" id="RWS20430.1"/>
    </source>
</evidence>
<dbReference type="Proteomes" id="UP000288716">
    <property type="component" value="Unassembled WGS sequence"/>
</dbReference>
<keyword evidence="3" id="KW-1052">Target cell membrane</keyword>
<dbReference type="Gene3D" id="1.25.40.20">
    <property type="entry name" value="Ankyrin repeat-containing domain"/>
    <property type="match status" value="1"/>
</dbReference>
<organism evidence="6 7">
    <name type="scientific">Leptotrombidium deliense</name>
    <dbReference type="NCBI Taxonomy" id="299467"/>
    <lineage>
        <taxon>Eukaryota</taxon>
        <taxon>Metazoa</taxon>
        <taxon>Ecdysozoa</taxon>
        <taxon>Arthropoda</taxon>
        <taxon>Chelicerata</taxon>
        <taxon>Arachnida</taxon>
        <taxon>Acari</taxon>
        <taxon>Acariformes</taxon>
        <taxon>Trombidiformes</taxon>
        <taxon>Prostigmata</taxon>
        <taxon>Anystina</taxon>
        <taxon>Parasitengona</taxon>
        <taxon>Trombiculoidea</taxon>
        <taxon>Trombiculidae</taxon>
        <taxon>Leptotrombidium</taxon>
    </lineage>
</organism>
<dbReference type="GO" id="GO:0044231">
    <property type="term" value="C:host cell presynaptic membrane"/>
    <property type="evidence" value="ECO:0007669"/>
    <property type="project" value="UniProtKB-KW"/>
</dbReference>
<name>A0A443RYR3_9ACAR</name>
<evidence type="ECO:0000313" key="7">
    <source>
        <dbReference type="Proteomes" id="UP000288716"/>
    </source>
</evidence>
<keyword evidence="4" id="KW-0638">Presynaptic neurotoxin</keyword>
<evidence type="ECO:0000256" key="1">
    <source>
        <dbReference type="ARBA" id="ARBA00004175"/>
    </source>
</evidence>
<proteinExistence type="predicted"/>
<reference evidence="6 7" key="1">
    <citation type="journal article" date="2018" name="Gigascience">
        <title>Genomes of trombidid mites reveal novel predicted allergens and laterally-transferred genes associated with secondary metabolism.</title>
        <authorList>
            <person name="Dong X."/>
            <person name="Chaisiri K."/>
            <person name="Xia D."/>
            <person name="Armstrong S.D."/>
            <person name="Fang Y."/>
            <person name="Donnelly M.J."/>
            <person name="Kadowaki T."/>
            <person name="McGarry J.W."/>
            <person name="Darby A.C."/>
            <person name="Makepeace B.L."/>
        </authorList>
    </citation>
    <scope>NUCLEOTIDE SEQUENCE [LARGE SCALE GENOMIC DNA]</scope>
    <source>
        <strain evidence="6">UoL-UT</strain>
    </source>
</reference>
<dbReference type="InterPro" id="IPR036770">
    <property type="entry name" value="Ankyrin_rpt-contain_sf"/>
</dbReference>
<dbReference type="AlphaFoldDB" id="A0A443RYR3"/>
<accession>A0A443RYR3</accession>
<dbReference type="Pfam" id="PF12796">
    <property type="entry name" value="Ank_2"/>
    <property type="match status" value="1"/>
</dbReference>
<evidence type="ECO:0000256" key="2">
    <source>
        <dbReference type="ARBA" id="ARBA00022483"/>
    </source>
</evidence>
<comment type="subcellular location">
    <subcellularLocation>
        <location evidence="1">Target cell membrane</location>
    </subcellularLocation>
</comment>
<keyword evidence="2" id="KW-0268">Exocytosis</keyword>
<dbReference type="InterPro" id="IPR002110">
    <property type="entry name" value="Ankyrin_rpt"/>
</dbReference>
<dbReference type="VEuPathDB" id="VectorBase:LDEU011610"/>